<dbReference type="InterPro" id="IPR003029">
    <property type="entry name" value="S1_domain"/>
</dbReference>
<keyword evidence="4 7" id="KW-0694">RNA-binding</keyword>
<feature type="domain" description="S1 motif" evidence="8">
    <location>
        <begin position="135"/>
        <end position="199"/>
    </location>
</feature>
<dbReference type="InterPro" id="IPR025249">
    <property type="entry name" value="TF_NusA_KH_1st"/>
</dbReference>
<comment type="caution">
    <text evidence="9">The sequence shown here is derived from an EMBL/GenBank/DDBJ whole genome shotgun (WGS) entry which is preliminary data.</text>
</comment>
<dbReference type="PROSITE" id="PS50126">
    <property type="entry name" value="S1"/>
    <property type="match status" value="1"/>
</dbReference>
<sequence length="418" mass="47601">MNEEFINALTEIEKEKGISKEIIFEALESALVSSYKKNYGTSQNVIVHMDRLTGDLKLFAAQEVVEKVDDPHMEISLEKAKEIDPSYEIGDIYNNEIHPKNFGRIAAQTAKQVVIQRIKDAQREVVFDEYAEREREIITGNVQRMSHNNVYVDLGKTEAILPISEQIKGERYEQGDRYKMLILEVKKSTKGPQIVLSRSHPDLVKRLFELEIPEVTEGIVEIYSISREAGSRTKIAVYSKDEEVDPLGACVGYKGQRVNAIVEELNNEKIDIVIYKKDVAEFISNSLSPSKVEKVFVNEFEKSALAIVPDYQLSLAIGKEGQNVRLAAKLTGWKIDIKSVEQFNDYLETNNITEEELVEEFNKIPEENSEIIKDDSTSQITDEKNIISYDNSDNNVNNSTDDFIENISDFQNLNEDND</sequence>
<name>A0ABV2J795_9FIRM</name>
<evidence type="ECO:0000256" key="1">
    <source>
        <dbReference type="ARBA" id="ARBA00022472"/>
    </source>
</evidence>
<dbReference type="Pfam" id="PF13184">
    <property type="entry name" value="KH_NusA_1st"/>
    <property type="match status" value="1"/>
</dbReference>
<evidence type="ECO:0000256" key="2">
    <source>
        <dbReference type="ARBA" id="ARBA00022490"/>
    </source>
</evidence>
<dbReference type="Pfam" id="PF00575">
    <property type="entry name" value="S1"/>
    <property type="match status" value="1"/>
</dbReference>
<evidence type="ECO:0000256" key="3">
    <source>
        <dbReference type="ARBA" id="ARBA00022814"/>
    </source>
</evidence>
<dbReference type="CDD" id="cd22529">
    <property type="entry name" value="KH-II_NusA_rpt2"/>
    <property type="match status" value="1"/>
</dbReference>
<evidence type="ECO:0000259" key="8">
    <source>
        <dbReference type="PROSITE" id="PS50126"/>
    </source>
</evidence>
<comment type="subunit">
    <text evidence="7">Monomer. Binds directly to the core enzyme of the DNA-dependent RNA polymerase and to nascent RNA.</text>
</comment>
<dbReference type="RefSeq" id="WP_354366526.1">
    <property type="nucleotide sequence ID" value="NZ_JBEPMA010000001.1"/>
</dbReference>
<evidence type="ECO:0000313" key="10">
    <source>
        <dbReference type="Proteomes" id="UP001549162"/>
    </source>
</evidence>
<protein>
    <recommendedName>
        <fullName evidence="7">Transcription termination/antitermination protein NusA</fullName>
    </recommendedName>
</protein>
<dbReference type="SUPFAM" id="SSF50249">
    <property type="entry name" value="Nucleic acid-binding proteins"/>
    <property type="match status" value="1"/>
</dbReference>
<dbReference type="Proteomes" id="UP001549162">
    <property type="component" value="Unassembled WGS sequence"/>
</dbReference>
<dbReference type="InterPro" id="IPR036555">
    <property type="entry name" value="NusA_N_sf"/>
</dbReference>
<dbReference type="InterPro" id="IPR010213">
    <property type="entry name" value="TF_NusA"/>
</dbReference>
<organism evidence="9 10">
    <name type="scientific">Peptoniphilus olsenii</name>
    <dbReference type="NCBI Taxonomy" id="411570"/>
    <lineage>
        <taxon>Bacteria</taxon>
        <taxon>Bacillati</taxon>
        <taxon>Bacillota</taxon>
        <taxon>Tissierellia</taxon>
        <taxon>Tissierellales</taxon>
        <taxon>Peptoniphilaceae</taxon>
        <taxon>Peptoniphilus</taxon>
    </lineage>
</organism>
<dbReference type="Pfam" id="PF26594">
    <property type="entry name" value="KH_NusA_2nd"/>
    <property type="match status" value="1"/>
</dbReference>
<dbReference type="CDD" id="cd02134">
    <property type="entry name" value="KH-II_NusA_rpt1"/>
    <property type="match status" value="1"/>
</dbReference>
<dbReference type="Gene3D" id="3.30.1480.10">
    <property type="entry name" value="NusA, N-terminal domain"/>
    <property type="match status" value="1"/>
</dbReference>
<dbReference type="InterPro" id="IPR013735">
    <property type="entry name" value="TF_NusA_N"/>
</dbReference>
<dbReference type="Gene3D" id="2.40.50.140">
    <property type="entry name" value="Nucleic acid-binding proteins"/>
    <property type="match status" value="1"/>
</dbReference>
<dbReference type="InterPro" id="IPR015946">
    <property type="entry name" value="KH_dom-like_a/b"/>
</dbReference>
<comment type="similarity">
    <text evidence="7">Belongs to the NusA family.</text>
</comment>
<comment type="subcellular location">
    <subcellularLocation>
        <location evidence="7">Cytoplasm</location>
    </subcellularLocation>
</comment>
<keyword evidence="3 7" id="KW-0889">Transcription antitermination</keyword>
<evidence type="ECO:0000256" key="7">
    <source>
        <dbReference type="HAMAP-Rule" id="MF_00945"/>
    </source>
</evidence>
<keyword evidence="10" id="KW-1185">Reference proteome</keyword>
<dbReference type="InterPro" id="IPR058582">
    <property type="entry name" value="KH_NusA_2nd"/>
</dbReference>
<keyword evidence="2 7" id="KW-0963">Cytoplasm</keyword>
<evidence type="ECO:0000256" key="6">
    <source>
        <dbReference type="ARBA" id="ARBA00023163"/>
    </source>
</evidence>
<evidence type="ECO:0000256" key="4">
    <source>
        <dbReference type="ARBA" id="ARBA00022884"/>
    </source>
</evidence>
<evidence type="ECO:0000313" key="9">
    <source>
        <dbReference type="EMBL" id="MET3616518.1"/>
    </source>
</evidence>
<accession>A0ABV2J795</accession>
<keyword evidence="5 7" id="KW-0805">Transcription regulation</keyword>
<dbReference type="CDD" id="cd04455">
    <property type="entry name" value="S1_NusA"/>
    <property type="match status" value="1"/>
</dbReference>
<comment type="function">
    <text evidence="7">Participates in both transcription termination and antitermination.</text>
</comment>
<dbReference type="InterPro" id="IPR009019">
    <property type="entry name" value="KH_sf_prok-type"/>
</dbReference>
<dbReference type="HAMAP" id="MF_00945_B">
    <property type="entry name" value="NusA_B"/>
    <property type="match status" value="1"/>
</dbReference>
<dbReference type="PANTHER" id="PTHR22648:SF0">
    <property type="entry name" value="TRANSCRIPTION TERMINATION_ANTITERMINATION PROTEIN NUSA"/>
    <property type="match status" value="1"/>
</dbReference>
<dbReference type="Gene3D" id="3.30.300.20">
    <property type="match status" value="2"/>
</dbReference>
<keyword evidence="6 7" id="KW-0804">Transcription</keyword>
<dbReference type="InterPro" id="IPR012340">
    <property type="entry name" value="NA-bd_OB-fold"/>
</dbReference>
<dbReference type="SMART" id="SM00316">
    <property type="entry name" value="S1"/>
    <property type="match status" value="1"/>
</dbReference>
<dbReference type="PROSITE" id="PS50084">
    <property type="entry name" value="KH_TYPE_1"/>
    <property type="match status" value="1"/>
</dbReference>
<keyword evidence="1 7" id="KW-0806">Transcription termination</keyword>
<proteinExistence type="inferred from homology"/>
<dbReference type="Pfam" id="PF08529">
    <property type="entry name" value="NusA_N"/>
    <property type="match status" value="1"/>
</dbReference>
<gene>
    <name evidence="7" type="primary">nusA</name>
    <name evidence="9" type="ORF">ABID14_000138</name>
</gene>
<dbReference type="SUPFAM" id="SSF69705">
    <property type="entry name" value="Transcription factor NusA, N-terminal domain"/>
    <property type="match status" value="1"/>
</dbReference>
<dbReference type="PANTHER" id="PTHR22648">
    <property type="entry name" value="TRANSCRIPTION TERMINATION FACTOR NUSA"/>
    <property type="match status" value="1"/>
</dbReference>
<reference evidence="9 10" key="1">
    <citation type="submission" date="2024-06" db="EMBL/GenBank/DDBJ databases">
        <title>Genomic Encyclopedia of Type Strains, Phase IV (KMG-IV): sequencing the most valuable type-strain genomes for metagenomic binning, comparative biology and taxonomic classification.</title>
        <authorList>
            <person name="Goeker M."/>
        </authorList>
    </citation>
    <scope>NUCLEOTIDE SEQUENCE [LARGE SCALE GENOMIC DNA]</scope>
    <source>
        <strain evidence="9 10">DSM 21460</strain>
    </source>
</reference>
<dbReference type="SUPFAM" id="SSF54814">
    <property type="entry name" value="Prokaryotic type KH domain (KH-domain type II)"/>
    <property type="match status" value="2"/>
</dbReference>
<dbReference type="NCBIfam" id="TIGR01953">
    <property type="entry name" value="NusA"/>
    <property type="match status" value="1"/>
</dbReference>
<dbReference type="InterPro" id="IPR030842">
    <property type="entry name" value="TF_NusA_bacterial"/>
</dbReference>
<evidence type="ECO:0000256" key="5">
    <source>
        <dbReference type="ARBA" id="ARBA00023015"/>
    </source>
</evidence>
<dbReference type="EMBL" id="JBEPMA010000001">
    <property type="protein sequence ID" value="MET3616518.1"/>
    <property type="molecule type" value="Genomic_DNA"/>
</dbReference>